<dbReference type="Gene3D" id="3.40.50.1820">
    <property type="entry name" value="alpha/beta hydrolase"/>
    <property type="match status" value="2"/>
</dbReference>
<dbReference type="GO" id="GO:0005634">
    <property type="term" value="C:nucleus"/>
    <property type="evidence" value="ECO:0007669"/>
    <property type="project" value="TreeGrafter"/>
</dbReference>
<dbReference type="InterPro" id="IPR005645">
    <property type="entry name" value="FSH-like_dom"/>
</dbReference>
<feature type="compositionally biased region" description="Low complexity" evidence="2">
    <location>
        <begin position="47"/>
        <end position="66"/>
    </location>
</feature>
<reference evidence="4 5" key="1">
    <citation type="journal article" date="2019" name="Sci. Rep.">
        <title>A multi-omics analysis of the grapevine pathogen Lasiodiplodia theobromae reveals that temperature affects the expression of virulence- and pathogenicity-related genes.</title>
        <authorList>
            <person name="Felix C."/>
            <person name="Meneses R."/>
            <person name="Goncalves M.F.M."/>
            <person name="Tilleman L."/>
            <person name="Duarte A.S."/>
            <person name="Jorrin-Novo J.V."/>
            <person name="Van de Peer Y."/>
            <person name="Deforce D."/>
            <person name="Van Nieuwerburgh F."/>
            <person name="Esteves A.C."/>
            <person name="Alves A."/>
        </authorList>
    </citation>
    <scope>NUCLEOTIDE SEQUENCE [LARGE SCALE GENOMIC DNA]</scope>
    <source>
        <strain evidence="4 5">LA-SOL3</strain>
    </source>
</reference>
<dbReference type="OrthoDB" id="10512290at2759"/>
<dbReference type="GO" id="GO:0005737">
    <property type="term" value="C:cytoplasm"/>
    <property type="evidence" value="ECO:0007669"/>
    <property type="project" value="TreeGrafter"/>
</dbReference>
<proteinExistence type="predicted"/>
<dbReference type="Proteomes" id="UP000325902">
    <property type="component" value="Unassembled WGS sequence"/>
</dbReference>
<organism evidence="4 5">
    <name type="scientific">Lasiodiplodia theobromae</name>
    <dbReference type="NCBI Taxonomy" id="45133"/>
    <lineage>
        <taxon>Eukaryota</taxon>
        <taxon>Fungi</taxon>
        <taxon>Dikarya</taxon>
        <taxon>Ascomycota</taxon>
        <taxon>Pezizomycotina</taxon>
        <taxon>Dothideomycetes</taxon>
        <taxon>Dothideomycetes incertae sedis</taxon>
        <taxon>Botryosphaeriales</taxon>
        <taxon>Botryosphaeriaceae</taxon>
        <taxon>Lasiodiplodia</taxon>
    </lineage>
</organism>
<evidence type="ECO:0000256" key="2">
    <source>
        <dbReference type="SAM" id="MobiDB-lite"/>
    </source>
</evidence>
<sequence>MAATDRTAKIRIVCLHGFSCNSAIYRFQTARLRKRWAEHLRQHPLVAATSSSSPSSTSSSSRAASPGLDDPWQRNNTQYYYDSDEESSSAATTTSSSSSVDLAASISSRSSISFSSDYPPPPSYSSSGSTNGGNSGSGVVVYNDVEFIFLESPREVSTPEQPLAEVASLFPGPYRTWFEPTRRSTDAGRTAKTDDGRRARRRDPAVERWVVEQVKRAGGVHGVLAFSDGAALTAALTLKAEAGVAACPKLWDFVVLACGVDPYPDPWLHGINSGSSADGDEEEAKEEEEAKCLARLKTPGLHIVGLRDEVYRDRSEALWGLVHPQAAAAAADRDEKGMNAASGMAAEVYRFDDGHKVPVQDTDLDAILSAWRRVVVRSGLFRDASPDEVVAASRVLAV</sequence>
<protein>
    <recommendedName>
        <fullName evidence="3">Serine hydrolase domain-containing protein</fullName>
    </recommendedName>
</protein>
<gene>
    <name evidence="4" type="ORF">DBV05_g5453</name>
</gene>
<feature type="domain" description="Serine hydrolase" evidence="3">
    <location>
        <begin position="144"/>
        <end position="361"/>
    </location>
</feature>
<dbReference type="PANTHER" id="PTHR48070:SF6">
    <property type="entry name" value="ESTERASE OVCA2"/>
    <property type="match status" value="1"/>
</dbReference>
<name>A0A5N5DDV8_9PEZI</name>
<dbReference type="AlphaFoldDB" id="A0A5N5DDV8"/>
<evidence type="ECO:0000313" key="4">
    <source>
        <dbReference type="EMBL" id="KAB2576008.1"/>
    </source>
</evidence>
<feature type="region of interest" description="Disordered" evidence="2">
    <location>
        <begin position="180"/>
        <end position="201"/>
    </location>
</feature>
<feature type="region of interest" description="Disordered" evidence="2">
    <location>
        <begin position="111"/>
        <end position="135"/>
    </location>
</feature>
<evidence type="ECO:0000259" key="3">
    <source>
        <dbReference type="Pfam" id="PF03959"/>
    </source>
</evidence>
<comment type="caution">
    <text evidence="4">The sequence shown here is derived from an EMBL/GenBank/DDBJ whole genome shotgun (WGS) entry which is preliminary data.</text>
</comment>
<evidence type="ECO:0000256" key="1">
    <source>
        <dbReference type="ARBA" id="ARBA00022801"/>
    </source>
</evidence>
<dbReference type="PANTHER" id="PTHR48070">
    <property type="entry name" value="ESTERASE OVCA2"/>
    <property type="match status" value="1"/>
</dbReference>
<dbReference type="SUPFAM" id="SSF53474">
    <property type="entry name" value="alpha/beta-Hydrolases"/>
    <property type="match status" value="1"/>
</dbReference>
<evidence type="ECO:0000313" key="5">
    <source>
        <dbReference type="Proteomes" id="UP000325902"/>
    </source>
</evidence>
<dbReference type="InterPro" id="IPR029058">
    <property type="entry name" value="AB_hydrolase_fold"/>
</dbReference>
<feature type="region of interest" description="Disordered" evidence="2">
    <location>
        <begin position="46"/>
        <end position="76"/>
    </location>
</feature>
<keyword evidence="5" id="KW-1185">Reference proteome</keyword>
<dbReference type="EMBL" id="VCHE01000028">
    <property type="protein sequence ID" value="KAB2576008.1"/>
    <property type="molecule type" value="Genomic_DNA"/>
</dbReference>
<dbReference type="Pfam" id="PF03959">
    <property type="entry name" value="FSH1"/>
    <property type="match status" value="1"/>
</dbReference>
<keyword evidence="1" id="KW-0378">Hydrolase</keyword>
<dbReference type="GO" id="GO:0016787">
    <property type="term" value="F:hydrolase activity"/>
    <property type="evidence" value="ECO:0007669"/>
    <property type="project" value="UniProtKB-KW"/>
</dbReference>
<accession>A0A5N5DDV8</accession>
<dbReference type="InterPro" id="IPR050593">
    <property type="entry name" value="LovG"/>
</dbReference>